<dbReference type="AlphaFoldDB" id="A0A3P8AC37"/>
<dbReference type="EMBL" id="UZAF01023112">
    <property type="protein sequence ID" value="VDO88523.1"/>
    <property type="molecule type" value="Genomic_DNA"/>
</dbReference>
<keyword evidence="2" id="KW-1185">Reference proteome</keyword>
<sequence>MLPTDLCQPFAFYYQKVAQDIYTLKESIHRGI</sequence>
<protein>
    <submittedName>
        <fullName evidence="1">Uncharacterized protein</fullName>
    </submittedName>
</protein>
<organism evidence="1 2">
    <name type="scientific">Haemonchus placei</name>
    <name type="common">Barber's pole worm</name>
    <dbReference type="NCBI Taxonomy" id="6290"/>
    <lineage>
        <taxon>Eukaryota</taxon>
        <taxon>Metazoa</taxon>
        <taxon>Ecdysozoa</taxon>
        <taxon>Nematoda</taxon>
        <taxon>Chromadorea</taxon>
        <taxon>Rhabditida</taxon>
        <taxon>Rhabditina</taxon>
        <taxon>Rhabditomorpha</taxon>
        <taxon>Strongyloidea</taxon>
        <taxon>Trichostrongylidae</taxon>
        <taxon>Haemonchus</taxon>
    </lineage>
</organism>
<name>A0A3P8AC37_HAEPC</name>
<reference evidence="1 2" key="1">
    <citation type="submission" date="2018-11" db="EMBL/GenBank/DDBJ databases">
        <authorList>
            <consortium name="Pathogen Informatics"/>
        </authorList>
    </citation>
    <scope>NUCLEOTIDE SEQUENCE [LARGE SCALE GENOMIC DNA]</scope>
    <source>
        <strain evidence="1 2">MHpl1</strain>
    </source>
</reference>
<gene>
    <name evidence="1" type="ORF">HPLM_LOCUS21212</name>
</gene>
<dbReference type="Proteomes" id="UP000268014">
    <property type="component" value="Unassembled WGS sequence"/>
</dbReference>
<evidence type="ECO:0000313" key="1">
    <source>
        <dbReference type="EMBL" id="VDO88523.1"/>
    </source>
</evidence>
<proteinExistence type="predicted"/>
<evidence type="ECO:0000313" key="2">
    <source>
        <dbReference type="Proteomes" id="UP000268014"/>
    </source>
</evidence>
<accession>A0A3P8AC37</accession>